<dbReference type="InterPro" id="IPR050553">
    <property type="entry name" value="Thioredoxin_ResA/DsbE_sf"/>
</dbReference>
<dbReference type="Gene3D" id="3.40.30.10">
    <property type="entry name" value="Glutaredoxin"/>
    <property type="match status" value="1"/>
</dbReference>
<proteinExistence type="predicted"/>
<dbReference type="eggNOG" id="COG0526">
    <property type="taxonomic scope" value="Bacteria"/>
</dbReference>
<evidence type="ECO:0000256" key="1">
    <source>
        <dbReference type="ARBA" id="ARBA00004196"/>
    </source>
</evidence>
<feature type="transmembrane region" description="Helical" evidence="5">
    <location>
        <begin position="6"/>
        <end position="26"/>
    </location>
</feature>
<evidence type="ECO:0000313" key="7">
    <source>
        <dbReference type="EMBL" id="ACV36683.1"/>
    </source>
</evidence>
<reference evidence="7" key="1">
    <citation type="submission" date="2009-08" db="EMBL/GenBank/DDBJ databases">
        <authorList>
            <consortium name="US DOE Joint Genome Institute"/>
            <person name="Lucas S."/>
            <person name="Copeland A."/>
            <person name="Lapidus A."/>
            <person name="Glavina del Rio T."/>
            <person name="Dalin E."/>
            <person name="Tice H."/>
            <person name="Bruce D."/>
            <person name="Barry K."/>
            <person name="Pitluck S."/>
            <person name="Lowry S."/>
            <person name="Larimer F."/>
            <person name="Land M."/>
            <person name="Hauser L."/>
            <person name="Kyrpides N."/>
            <person name="Ivanova N."/>
            <person name="McMahon K.D."/>
            <person name="Hugenholtz P."/>
        </authorList>
    </citation>
    <scope>NUCLEOTIDE SEQUENCE</scope>
    <source>
        <strain evidence="7">UW-1</strain>
    </source>
</reference>
<dbReference type="KEGG" id="app:CAP2UW1_3423"/>
<dbReference type="STRING" id="522306.CAP2UW1_3423"/>
<keyword evidence="5" id="KW-0472">Membrane</keyword>
<dbReference type="InterPro" id="IPR013766">
    <property type="entry name" value="Thioredoxin_domain"/>
</dbReference>
<dbReference type="GO" id="GO:0030313">
    <property type="term" value="C:cell envelope"/>
    <property type="evidence" value="ECO:0007669"/>
    <property type="project" value="UniProtKB-SubCell"/>
</dbReference>
<comment type="subcellular location">
    <subcellularLocation>
        <location evidence="1">Cell envelope</location>
    </subcellularLocation>
</comment>
<evidence type="ECO:0000259" key="6">
    <source>
        <dbReference type="PROSITE" id="PS51352"/>
    </source>
</evidence>
<sequence length="194" mass="20927" precursor="true">MKPQHALALAVVAGVLTLASIGFLGYRLLEQSRSVTDGVPAGLISSQQLTPEDAQAAADAVMRLTLPDLAGRQQAMAQWRGKVLVVNFWASWCAPCVEEMPAFARLQSEYVGQGVQFVGIGIDEVENMQSFVKTRPVTYPLLAATPAISDTPGLRIKGLPFTLVIARDGQLAMSRLGRLDEAKLEPILRRLSGQ</sequence>
<dbReference type="InterPro" id="IPR017937">
    <property type="entry name" value="Thioredoxin_CS"/>
</dbReference>
<gene>
    <name evidence="7" type="ordered locus">CAP2UW1_3423</name>
</gene>
<dbReference type="Pfam" id="PF00578">
    <property type="entry name" value="AhpC-TSA"/>
    <property type="match status" value="1"/>
</dbReference>
<organism evidence="7">
    <name type="scientific">Accumulibacter regalis</name>
    <dbReference type="NCBI Taxonomy" id="522306"/>
    <lineage>
        <taxon>Bacteria</taxon>
        <taxon>Pseudomonadati</taxon>
        <taxon>Pseudomonadota</taxon>
        <taxon>Betaproteobacteria</taxon>
        <taxon>Candidatus Accumulibacter</taxon>
    </lineage>
</organism>
<keyword evidence="3" id="KW-1015">Disulfide bond</keyword>
<reference evidence="7" key="2">
    <citation type="submission" date="2009-09" db="EMBL/GenBank/DDBJ databases">
        <title>Complete sequence of chromosome of Candidatus Accumulibacter phosphatis clade IIA str. UW-1.</title>
        <authorList>
            <consortium name="US DOE Joint Genome Institute"/>
            <person name="Martin H.G."/>
            <person name="Ivanova N."/>
            <person name="Kunin V."/>
            <person name="Warnecke F."/>
            <person name="Barry K."/>
            <person name="He S."/>
            <person name="Salamov A."/>
            <person name="Szeto E."/>
            <person name="Dalin E."/>
            <person name="Pangilinan J.L."/>
            <person name="Lapidus A."/>
            <person name="Lowry S."/>
            <person name="Kyrpides N.C."/>
            <person name="McMahon K.D."/>
            <person name="Hugenholtz P."/>
        </authorList>
    </citation>
    <scope>NUCLEOTIDE SEQUENCE [LARGE SCALE GENOMIC DNA]</scope>
    <source>
        <strain evidence="7">UW-1</strain>
    </source>
</reference>
<dbReference type="AlphaFoldDB" id="C7RJ72"/>
<dbReference type="PANTHER" id="PTHR42852:SF6">
    <property type="entry name" value="THIOL:DISULFIDE INTERCHANGE PROTEIN DSBE"/>
    <property type="match status" value="1"/>
</dbReference>
<dbReference type="GO" id="GO:0017004">
    <property type="term" value="P:cytochrome complex assembly"/>
    <property type="evidence" value="ECO:0007669"/>
    <property type="project" value="UniProtKB-KW"/>
</dbReference>
<dbReference type="HOGENOM" id="CLU_042529_11_1_4"/>
<name>C7RJ72_ACCRE</name>
<dbReference type="EMBL" id="CP001715">
    <property type="protein sequence ID" value="ACV36683.1"/>
    <property type="molecule type" value="Genomic_DNA"/>
</dbReference>
<evidence type="ECO:0000256" key="5">
    <source>
        <dbReference type="SAM" id="Phobius"/>
    </source>
</evidence>
<keyword evidence="5" id="KW-1133">Transmembrane helix</keyword>
<dbReference type="PROSITE" id="PS00194">
    <property type="entry name" value="THIOREDOXIN_1"/>
    <property type="match status" value="1"/>
</dbReference>
<evidence type="ECO:0000256" key="3">
    <source>
        <dbReference type="ARBA" id="ARBA00023157"/>
    </source>
</evidence>
<accession>C7RJ72</accession>
<keyword evidence="4" id="KW-0676">Redox-active center</keyword>
<evidence type="ECO:0000256" key="2">
    <source>
        <dbReference type="ARBA" id="ARBA00022748"/>
    </source>
</evidence>
<dbReference type="GO" id="GO:0016209">
    <property type="term" value="F:antioxidant activity"/>
    <property type="evidence" value="ECO:0007669"/>
    <property type="project" value="InterPro"/>
</dbReference>
<protein>
    <submittedName>
        <fullName evidence="7">Redoxin domain protein</fullName>
    </submittedName>
</protein>
<keyword evidence="5" id="KW-0812">Transmembrane</keyword>
<feature type="domain" description="Thioredoxin" evidence="6">
    <location>
        <begin position="55"/>
        <end position="193"/>
    </location>
</feature>
<dbReference type="PANTHER" id="PTHR42852">
    <property type="entry name" value="THIOL:DISULFIDE INTERCHANGE PROTEIN DSBE"/>
    <property type="match status" value="1"/>
</dbReference>
<dbReference type="SUPFAM" id="SSF52833">
    <property type="entry name" value="Thioredoxin-like"/>
    <property type="match status" value="1"/>
</dbReference>
<dbReference type="PROSITE" id="PS51352">
    <property type="entry name" value="THIOREDOXIN_2"/>
    <property type="match status" value="1"/>
</dbReference>
<dbReference type="InterPro" id="IPR000866">
    <property type="entry name" value="AhpC/TSA"/>
</dbReference>
<keyword evidence="2" id="KW-0201">Cytochrome c-type biogenesis</keyword>
<dbReference type="InterPro" id="IPR036249">
    <property type="entry name" value="Thioredoxin-like_sf"/>
</dbReference>
<dbReference type="CDD" id="cd02966">
    <property type="entry name" value="TlpA_like_family"/>
    <property type="match status" value="1"/>
</dbReference>
<dbReference type="GO" id="GO:0015036">
    <property type="term" value="F:disulfide oxidoreductase activity"/>
    <property type="evidence" value="ECO:0007669"/>
    <property type="project" value="UniProtKB-ARBA"/>
</dbReference>
<evidence type="ECO:0000256" key="4">
    <source>
        <dbReference type="ARBA" id="ARBA00023284"/>
    </source>
</evidence>